<comment type="caution">
    <text evidence="10">The sequence shown here is derived from an EMBL/GenBank/DDBJ whole genome shotgun (WGS) entry which is preliminary data.</text>
</comment>
<dbReference type="Proteomes" id="UP001209570">
    <property type="component" value="Unassembled WGS sequence"/>
</dbReference>
<evidence type="ECO:0000256" key="1">
    <source>
        <dbReference type="ARBA" id="ARBA00001947"/>
    </source>
</evidence>
<dbReference type="InterPro" id="IPR036396">
    <property type="entry name" value="Cyt_P450_sf"/>
</dbReference>
<dbReference type="GO" id="GO:0004497">
    <property type="term" value="F:monooxygenase activity"/>
    <property type="evidence" value="ECO:0007669"/>
    <property type="project" value="InterPro"/>
</dbReference>
<reference evidence="10" key="1">
    <citation type="submission" date="2021-12" db="EMBL/GenBank/DDBJ databases">
        <title>Prjna785345.</title>
        <authorList>
            <person name="Rujirawat T."/>
            <person name="Krajaejun T."/>
        </authorList>
    </citation>
    <scope>NUCLEOTIDE SEQUENCE</scope>
    <source>
        <strain evidence="10">Pi057C3</strain>
    </source>
</reference>
<keyword evidence="6" id="KW-0862">Zinc</keyword>
<evidence type="ECO:0000259" key="8">
    <source>
        <dbReference type="Pfam" id="PF01431"/>
    </source>
</evidence>
<dbReference type="EMBL" id="JAKCXM010000076">
    <property type="protein sequence ID" value="KAJ0403729.1"/>
    <property type="molecule type" value="Genomic_DNA"/>
</dbReference>
<dbReference type="PRINTS" id="PR00786">
    <property type="entry name" value="NEPRILYSIN"/>
</dbReference>
<keyword evidence="11" id="KW-1185">Reference proteome</keyword>
<dbReference type="PROSITE" id="PS51885">
    <property type="entry name" value="NEPRILYSIN"/>
    <property type="match status" value="1"/>
</dbReference>
<dbReference type="InterPro" id="IPR042089">
    <property type="entry name" value="Peptidase_M13_dom_2"/>
</dbReference>
<dbReference type="PANTHER" id="PTHR11733:SF167">
    <property type="entry name" value="FI17812P1-RELATED"/>
    <property type="match status" value="1"/>
</dbReference>
<dbReference type="Gene3D" id="3.40.390.10">
    <property type="entry name" value="Collagenase (Catalytic Domain)"/>
    <property type="match status" value="1"/>
</dbReference>
<comment type="cofactor">
    <cofactor evidence="1">
        <name>Zn(2+)</name>
        <dbReference type="ChEBI" id="CHEBI:29105"/>
    </cofactor>
</comment>
<dbReference type="InterPro" id="IPR017972">
    <property type="entry name" value="Cyt_P450_CS"/>
</dbReference>
<dbReference type="Pfam" id="PF00067">
    <property type="entry name" value="p450"/>
    <property type="match status" value="1"/>
</dbReference>
<evidence type="ECO:0000313" key="10">
    <source>
        <dbReference type="EMBL" id="KAJ0403729.1"/>
    </source>
</evidence>
<proteinExistence type="inferred from homology"/>
<dbReference type="SUPFAM" id="SSF48264">
    <property type="entry name" value="Cytochrome P450"/>
    <property type="match status" value="1"/>
</dbReference>
<feature type="domain" description="Peptidase M13 N-terminal" evidence="9">
    <location>
        <begin position="137"/>
        <end position="468"/>
    </location>
</feature>
<accession>A0AAD5LK48</accession>
<protein>
    <submittedName>
        <fullName evidence="10">Uncharacterized protein</fullName>
    </submittedName>
</protein>
<gene>
    <name evidence="10" type="ORF">P43SY_003034</name>
</gene>
<dbReference type="CDD" id="cd08662">
    <property type="entry name" value="M13"/>
    <property type="match status" value="1"/>
</dbReference>
<keyword evidence="4" id="KW-0479">Metal-binding</keyword>
<comment type="similarity">
    <text evidence="2">Belongs to the peptidase M13 family.</text>
</comment>
<dbReference type="Gene3D" id="1.10.1380.10">
    <property type="entry name" value="Neutral endopeptidase , domain2"/>
    <property type="match status" value="1"/>
</dbReference>
<dbReference type="InterPro" id="IPR018497">
    <property type="entry name" value="Peptidase_M13_C"/>
</dbReference>
<dbReference type="Gene3D" id="1.10.630.10">
    <property type="entry name" value="Cytochrome P450"/>
    <property type="match status" value="1"/>
</dbReference>
<evidence type="ECO:0000256" key="7">
    <source>
        <dbReference type="ARBA" id="ARBA00023049"/>
    </source>
</evidence>
<dbReference type="GO" id="GO:0005506">
    <property type="term" value="F:iron ion binding"/>
    <property type="evidence" value="ECO:0007669"/>
    <property type="project" value="InterPro"/>
</dbReference>
<dbReference type="PROSITE" id="PS00086">
    <property type="entry name" value="CYTOCHROME_P450"/>
    <property type="match status" value="1"/>
</dbReference>
<dbReference type="Pfam" id="PF05649">
    <property type="entry name" value="Peptidase_M13_N"/>
    <property type="match status" value="1"/>
</dbReference>
<dbReference type="SUPFAM" id="SSF55486">
    <property type="entry name" value="Metalloproteases ('zincins'), catalytic domain"/>
    <property type="match status" value="1"/>
</dbReference>
<dbReference type="Pfam" id="PF01431">
    <property type="entry name" value="Peptidase_M13"/>
    <property type="match status" value="1"/>
</dbReference>
<keyword evidence="5" id="KW-0378">Hydrolase</keyword>
<evidence type="ECO:0000256" key="6">
    <source>
        <dbReference type="ARBA" id="ARBA00022833"/>
    </source>
</evidence>
<sequence>MNSRRAVHDTVLSDGTFIPAGEFVAVPSYALGRMNHVWGPDARQFRPERWLDEKSPTGLITVSAFKFSAFHAGPRMCLGMNLAMLQIKMLAACVLSKFQLRVDAPDSVTYDVGLTLPIRGALLTRIVEQILKEDWPLLGELWDSCMDQAKLVELGNKPLQKTLARMAAVTSKKELLKLAGELDHLQMSFLVDSGVSPDTEDATKYALNFAYGTFSLPNRSYYLDPEAAADVEATYRQYIASLLELANVKFSGGQQQQGKQSLDTIVSTIMAFEKKLASIYPMDAEIKDPVKINNPMRLSDAISKFPLTVGAFAEGMDVLSRSTLTPESKVNVMNPKYFTSAEKLIVETSLADLKSYFSYIYVHTMVQYLGTPFIQASFQLKKKLVGVQALEPRSETCVKQVMASFPDVVGKHFFLKAFDHETENSAKEMLIAIKKSMGEHIDAAEWLDDATRKAAHEKLSKVVDTIGHSTQKKSYPFFLGRDTYFDNIVKMMSHGTTSSLEKLGKPVNRNDWGSTSAAIANAFYNGQQNKMVFPAGVLQPPFFSKDNHPAQNFGAIGITMGHELTHGFDSKGRKYDGDGNLRNWWTEKTGSEFDERAKCLKEQFSTFPVYGESGNLLGYVNGNLTIGENIADTGGMSLAFRAYQSFKKSGVAFNTRNVTDEEGDQLVFISFAQKWCTKGRDNYFKQALKTNVHSPGEWRSKGPAMNNDAFAQSFRCLQGTKMNPEKKCKLWQM</sequence>
<name>A0AAD5LK48_PYTIN</name>
<evidence type="ECO:0000256" key="5">
    <source>
        <dbReference type="ARBA" id="ARBA00022801"/>
    </source>
</evidence>
<dbReference type="InterPro" id="IPR024079">
    <property type="entry name" value="MetalloPept_cat_dom_sf"/>
</dbReference>
<dbReference type="InterPro" id="IPR000718">
    <property type="entry name" value="Peptidase_M13"/>
</dbReference>
<evidence type="ECO:0000256" key="3">
    <source>
        <dbReference type="ARBA" id="ARBA00022670"/>
    </source>
</evidence>
<dbReference type="AlphaFoldDB" id="A0AAD5LK48"/>
<dbReference type="GO" id="GO:0005886">
    <property type="term" value="C:plasma membrane"/>
    <property type="evidence" value="ECO:0007669"/>
    <property type="project" value="TreeGrafter"/>
</dbReference>
<dbReference type="GO" id="GO:0020037">
    <property type="term" value="F:heme binding"/>
    <property type="evidence" value="ECO:0007669"/>
    <property type="project" value="InterPro"/>
</dbReference>
<dbReference type="GO" id="GO:0004222">
    <property type="term" value="F:metalloendopeptidase activity"/>
    <property type="evidence" value="ECO:0007669"/>
    <property type="project" value="InterPro"/>
</dbReference>
<evidence type="ECO:0000259" key="9">
    <source>
        <dbReference type="Pfam" id="PF05649"/>
    </source>
</evidence>
<evidence type="ECO:0000256" key="4">
    <source>
        <dbReference type="ARBA" id="ARBA00022723"/>
    </source>
</evidence>
<dbReference type="InterPro" id="IPR001128">
    <property type="entry name" value="Cyt_P450"/>
</dbReference>
<keyword evidence="3" id="KW-0645">Protease</keyword>
<dbReference type="PANTHER" id="PTHR11733">
    <property type="entry name" value="ZINC METALLOPROTEASE FAMILY M13 NEPRILYSIN-RELATED"/>
    <property type="match status" value="1"/>
</dbReference>
<dbReference type="GO" id="GO:0016485">
    <property type="term" value="P:protein processing"/>
    <property type="evidence" value="ECO:0007669"/>
    <property type="project" value="TreeGrafter"/>
</dbReference>
<dbReference type="GO" id="GO:0016705">
    <property type="term" value="F:oxidoreductase activity, acting on paired donors, with incorporation or reduction of molecular oxygen"/>
    <property type="evidence" value="ECO:0007669"/>
    <property type="project" value="InterPro"/>
</dbReference>
<dbReference type="InterPro" id="IPR008753">
    <property type="entry name" value="Peptidase_M13_N"/>
</dbReference>
<organism evidence="10 11">
    <name type="scientific">Pythium insidiosum</name>
    <name type="common">Pythiosis disease agent</name>
    <dbReference type="NCBI Taxonomy" id="114742"/>
    <lineage>
        <taxon>Eukaryota</taxon>
        <taxon>Sar</taxon>
        <taxon>Stramenopiles</taxon>
        <taxon>Oomycota</taxon>
        <taxon>Peronosporomycetes</taxon>
        <taxon>Pythiales</taxon>
        <taxon>Pythiaceae</taxon>
        <taxon>Pythium</taxon>
    </lineage>
</organism>
<keyword evidence="7" id="KW-0482">Metalloprotease</keyword>
<feature type="domain" description="Peptidase M13 C-terminal" evidence="8">
    <location>
        <begin position="521"/>
        <end position="730"/>
    </location>
</feature>
<evidence type="ECO:0000256" key="2">
    <source>
        <dbReference type="ARBA" id="ARBA00007357"/>
    </source>
</evidence>
<evidence type="ECO:0000313" key="11">
    <source>
        <dbReference type="Proteomes" id="UP001209570"/>
    </source>
</evidence>